<accession>A0A365QJN6</accession>
<keyword evidence="2" id="KW-1185">Reference proteome</keyword>
<reference evidence="1 2" key="1">
    <citation type="submission" date="2018-06" db="EMBL/GenBank/DDBJ databases">
        <title>Draft genome sequence of Burkholderia reimsis strain BE51 isolated from a French agricultural soil.</title>
        <authorList>
            <person name="Esmaeel Q."/>
        </authorList>
    </citation>
    <scope>NUCLEOTIDE SEQUENCE [LARGE SCALE GENOMIC DNA]</scope>
    <source>
        <strain evidence="1 2">BE51</strain>
    </source>
</reference>
<organism evidence="1 2">
    <name type="scientific">Burkholderia reimsis</name>
    <dbReference type="NCBI Taxonomy" id="2234132"/>
    <lineage>
        <taxon>Bacteria</taxon>
        <taxon>Pseudomonadati</taxon>
        <taxon>Pseudomonadota</taxon>
        <taxon>Betaproteobacteria</taxon>
        <taxon>Burkholderiales</taxon>
        <taxon>Burkholderiaceae</taxon>
        <taxon>Burkholderia</taxon>
    </lineage>
</organism>
<dbReference type="Proteomes" id="UP000252458">
    <property type="component" value="Unassembled WGS sequence"/>
</dbReference>
<sequence>MHAQWSALYINQNAVLKSTAGGPLILTMAVTIDMLRECPEARTATRVARPASGTRDRYNRSF</sequence>
<evidence type="ECO:0000313" key="1">
    <source>
        <dbReference type="EMBL" id="RBB33382.1"/>
    </source>
</evidence>
<evidence type="ECO:0000313" key="2">
    <source>
        <dbReference type="Proteomes" id="UP000252458"/>
    </source>
</evidence>
<proteinExistence type="predicted"/>
<name>A0A365QJN6_9BURK</name>
<gene>
    <name evidence="1" type="ORF">DPV79_35185</name>
</gene>
<protein>
    <submittedName>
        <fullName evidence="1">Uncharacterized protein</fullName>
    </submittedName>
</protein>
<comment type="caution">
    <text evidence="1">The sequence shown here is derived from an EMBL/GenBank/DDBJ whole genome shotgun (WGS) entry which is preliminary data.</text>
</comment>
<dbReference type="EMBL" id="QMFZ01000045">
    <property type="protein sequence ID" value="RBB33382.1"/>
    <property type="molecule type" value="Genomic_DNA"/>
</dbReference>
<dbReference type="AlphaFoldDB" id="A0A365QJN6"/>